<organism evidence="2 3">
    <name type="scientific">Cirrhinus mrigala</name>
    <name type="common">Mrigala</name>
    <dbReference type="NCBI Taxonomy" id="683832"/>
    <lineage>
        <taxon>Eukaryota</taxon>
        <taxon>Metazoa</taxon>
        <taxon>Chordata</taxon>
        <taxon>Craniata</taxon>
        <taxon>Vertebrata</taxon>
        <taxon>Euteleostomi</taxon>
        <taxon>Actinopterygii</taxon>
        <taxon>Neopterygii</taxon>
        <taxon>Teleostei</taxon>
        <taxon>Ostariophysi</taxon>
        <taxon>Cypriniformes</taxon>
        <taxon>Cyprinidae</taxon>
        <taxon>Labeoninae</taxon>
        <taxon>Labeonini</taxon>
        <taxon>Cirrhinus</taxon>
    </lineage>
</organism>
<keyword evidence="1" id="KW-0812">Transmembrane</keyword>
<dbReference type="Gene3D" id="1.20.1070.10">
    <property type="entry name" value="Rhodopsin 7-helix transmembrane proteins"/>
    <property type="match status" value="1"/>
</dbReference>
<keyword evidence="3" id="KW-1185">Reference proteome</keyword>
<evidence type="ECO:0000256" key="1">
    <source>
        <dbReference type="SAM" id="Phobius"/>
    </source>
</evidence>
<reference evidence="2 3" key="1">
    <citation type="submission" date="2024-05" db="EMBL/GenBank/DDBJ databases">
        <title>Genome sequencing and assembly of Indian major carp, Cirrhinus mrigala (Hamilton, 1822).</title>
        <authorList>
            <person name="Mohindra V."/>
            <person name="Chowdhury L.M."/>
            <person name="Lal K."/>
            <person name="Jena J.K."/>
        </authorList>
    </citation>
    <scope>NUCLEOTIDE SEQUENCE [LARGE SCALE GENOMIC DNA]</scope>
    <source>
        <strain evidence="2">CM1030</strain>
        <tissue evidence="2">Blood</tissue>
    </source>
</reference>
<gene>
    <name evidence="2" type="ORF">M9458_042357</name>
</gene>
<dbReference type="SUPFAM" id="SSF81321">
    <property type="entry name" value="Family A G protein-coupled receptor-like"/>
    <property type="match status" value="1"/>
</dbReference>
<keyword evidence="1" id="KW-1133">Transmembrane helix</keyword>
<protein>
    <submittedName>
        <fullName evidence="2">Uncharacterized protein</fullName>
    </submittedName>
</protein>
<dbReference type="EMBL" id="JAMKFB020000021">
    <property type="protein sequence ID" value="KAL0162961.1"/>
    <property type="molecule type" value="Genomic_DNA"/>
</dbReference>
<feature type="non-terminal residue" evidence="2">
    <location>
        <position position="62"/>
    </location>
</feature>
<name>A0ABD0NP53_CIRMR</name>
<evidence type="ECO:0000313" key="3">
    <source>
        <dbReference type="Proteomes" id="UP001529510"/>
    </source>
</evidence>
<evidence type="ECO:0000313" key="2">
    <source>
        <dbReference type="EMBL" id="KAL0162961.1"/>
    </source>
</evidence>
<dbReference type="AlphaFoldDB" id="A0ABD0NP53"/>
<feature type="transmembrane region" description="Helical" evidence="1">
    <location>
        <begin position="12"/>
        <end position="33"/>
    </location>
</feature>
<proteinExistence type="predicted"/>
<accession>A0ABD0NP53</accession>
<keyword evidence="1" id="KW-0472">Membrane</keyword>
<dbReference type="Proteomes" id="UP001529510">
    <property type="component" value="Unassembled WGS sequence"/>
</dbReference>
<comment type="caution">
    <text evidence="2">The sequence shown here is derived from an EMBL/GenBank/DDBJ whole genome shotgun (WGS) entry which is preliminary data.</text>
</comment>
<sequence length="62" mass="7179">MSITPVVWKRAYTTCLSVLVFLAPLATMAILYWKIMRELWGKHKVHDVMFQTLPGSEINKIT</sequence>